<dbReference type="EMBL" id="BPWL01000008">
    <property type="protein sequence ID" value="GJJ12996.1"/>
    <property type="molecule type" value="Genomic_DNA"/>
</dbReference>
<feature type="chain" id="PRO_5043932603" evidence="1">
    <location>
        <begin position="23"/>
        <end position="119"/>
    </location>
</feature>
<feature type="signal peptide" evidence="1">
    <location>
        <begin position="1"/>
        <end position="22"/>
    </location>
</feature>
<protein>
    <submittedName>
        <fullName evidence="2">Uncharacterized protein</fullName>
    </submittedName>
</protein>
<keyword evidence="3" id="KW-1185">Reference proteome</keyword>
<name>A0AAV5AKM3_9AGAM</name>
<evidence type="ECO:0000313" key="3">
    <source>
        <dbReference type="Proteomes" id="UP001050691"/>
    </source>
</evidence>
<evidence type="ECO:0000256" key="1">
    <source>
        <dbReference type="SAM" id="SignalP"/>
    </source>
</evidence>
<evidence type="ECO:0000313" key="2">
    <source>
        <dbReference type="EMBL" id="GJJ12996.1"/>
    </source>
</evidence>
<proteinExistence type="predicted"/>
<accession>A0AAV5AKM3</accession>
<dbReference type="Proteomes" id="UP001050691">
    <property type="component" value="Unassembled WGS sequence"/>
</dbReference>
<keyword evidence="1" id="KW-0732">Signal</keyword>
<gene>
    <name evidence="2" type="ORF">Clacol_007245</name>
</gene>
<organism evidence="2 3">
    <name type="scientific">Clathrus columnatus</name>
    <dbReference type="NCBI Taxonomy" id="1419009"/>
    <lineage>
        <taxon>Eukaryota</taxon>
        <taxon>Fungi</taxon>
        <taxon>Dikarya</taxon>
        <taxon>Basidiomycota</taxon>
        <taxon>Agaricomycotina</taxon>
        <taxon>Agaricomycetes</taxon>
        <taxon>Phallomycetidae</taxon>
        <taxon>Phallales</taxon>
        <taxon>Clathraceae</taxon>
        <taxon>Clathrus</taxon>
    </lineage>
</organism>
<sequence length="119" mass="12235">MKSTFILNFVSAVILSVSIVHGDVIAFSGSTCDGGEGSNVPCQEQCIHASGRHSALTPLLRFIVQVVADGPHCLTFYEDGGCSINVGEVVNPGGASCTNINTGTDVNSFKCSPNGVCAN</sequence>
<comment type="caution">
    <text evidence="2">The sequence shown here is derived from an EMBL/GenBank/DDBJ whole genome shotgun (WGS) entry which is preliminary data.</text>
</comment>
<reference evidence="2" key="1">
    <citation type="submission" date="2021-10" db="EMBL/GenBank/DDBJ databases">
        <title>De novo Genome Assembly of Clathrus columnatus (Basidiomycota, Fungi) Using Illumina and Nanopore Sequence Data.</title>
        <authorList>
            <person name="Ogiso-Tanaka E."/>
            <person name="Itagaki H."/>
            <person name="Hosoya T."/>
            <person name="Hosaka K."/>
        </authorList>
    </citation>
    <scope>NUCLEOTIDE SEQUENCE</scope>
    <source>
        <strain evidence="2">MO-923</strain>
    </source>
</reference>
<dbReference type="AlphaFoldDB" id="A0AAV5AKM3"/>